<gene>
    <name evidence="2" type="ORF">OCOJLMKI_4267</name>
</gene>
<dbReference type="PANTHER" id="PTHR12526">
    <property type="entry name" value="GLYCOSYLTRANSFERASE"/>
    <property type="match status" value="1"/>
</dbReference>
<accession>A0ABQ4S3I4</accession>
<comment type="caution">
    <text evidence="2">The sequence shown here is derived from an EMBL/GenBank/DDBJ whole genome shotgun (WGS) entry which is preliminary data.</text>
</comment>
<organism evidence="2 3">
    <name type="scientific">Methylobacterium iners</name>
    <dbReference type="NCBI Taxonomy" id="418707"/>
    <lineage>
        <taxon>Bacteria</taxon>
        <taxon>Pseudomonadati</taxon>
        <taxon>Pseudomonadota</taxon>
        <taxon>Alphaproteobacteria</taxon>
        <taxon>Hyphomicrobiales</taxon>
        <taxon>Methylobacteriaceae</taxon>
        <taxon>Methylobacterium</taxon>
    </lineage>
</organism>
<dbReference type="EMBL" id="BPQP01000075">
    <property type="protein sequence ID" value="GJD97039.1"/>
    <property type="molecule type" value="Genomic_DNA"/>
</dbReference>
<feature type="domain" description="DUF1972" evidence="1">
    <location>
        <begin position="8"/>
        <end position="182"/>
    </location>
</feature>
<evidence type="ECO:0000313" key="2">
    <source>
        <dbReference type="EMBL" id="GJD97039.1"/>
    </source>
</evidence>
<keyword evidence="3" id="KW-1185">Reference proteome</keyword>
<evidence type="ECO:0000313" key="3">
    <source>
        <dbReference type="Proteomes" id="UP001055125"/>
    </source>
</evidence>
<dbReference type="SUPFAM" id="SSF53756">
    <property type="entry name" value="UDP-Glycosyltransferase/glycogen phosphorylase"/>
    <property type="match status" value="1"/>
</dbReference>
<dbReference type="Gene3D" id="3.40.50.2000">
    <property type="entry name" value="Glycogen Phosphorylase B"/>
    <property type="match status" value="2"/>
</dbReference>
<dbReference type="Pfam" id="PF09314">
    <property type="entry name" value="DUF1972"/>
    <property type="match status" value="1"/>
</dbReference>
<evidence type="ECO:0000259" key="1">
    <source>
        <dbReference type="Pfam" id="PF09314"/>
    </source>
</evidence>
<dbReference type="InterPro" id="IPR015393">
    <property type="entry name" value="DUF1972"/>
</dbReference>
<reference evidence="2" key="2">
    <citation type="submission" date="2021-08" db="EMBL/GenBank/DDBJ databases">
        <authorList>
            <person name="Tani A."/>
            <person name="Ola A."/>
            <person name="Ogura Y."/>
            <person name="Katsura K."/>
            <person name="Hayashi T."/>
        </authorList>
    </citation>
    <scope>NUCLEOTIDE SEQUENCE</scope>
    <source>
        <strain evidence="2">DSM 19015</strain>
    </source>
</reference>
<protein>
    <recommendedName>
        <fullName evidence="1">DUF1972 domain-containing protein</fullName>
    </recommendedName>
</protein>
<dbReference type="RefSeq" id="WP_238246126.1">
    <property type="nucleotide sequence ID" value="NZ_BPQP01000075.1"/>
</dbReference>
<proteinExistence type="predicted"/>
<reference evidence="2" key="1">
    <citation type="journal article" date="2021" name="Front. Microbiol.">
        <title>Comprehensive Comparative Genomics and Phenotyping of Methylobacterium Species.</title>
        <authorList>
            <person name="Alessa O."/>
            <person name="Ogura Y."/>
            <person name="Fujitani Y."/>
            <person name="Takami H."/>
            <person name="Hayashi T."/>
            <person name="Sahin N."/>
            <person name="Tani A."/>
        </authorList>
    </citation>
    <scope>NUCLEOTIDE SEQUENCE</scope>
    <source>
        <strain evidence="2">DSM 19015</strain>
    </source>
</reference>
<dbReference type="Proteomes" id="UP001055125">
    <property type="component" value="Unassembled WGS sequence"/>
</dbReference>
<sequence length="390" mass="43404">MTSRRPSLLILGTRGIPASHGGFETFAERLALFLVERGWNVGVYCQSEVWEVRNRFASRMWRGIELIDVEVTSTGPAGTLEFDAYCARHAAKRDGVCLVLGYNGAIVLPYLRLRGAKLITNMDGIEWRRAKWGWAVRAWFWMNEWIAAWSSQRLVADHPAIADHVATRRPRPAIVTIPYGGDPVYEAPTEPVTAMGLEPDRYLVSIARIEPDNSILDIVRTFSRRHRGVRLVVLGRLDEGNTYHRAIRAAASEEVLFPGAIYDAATLRALRFHARAYLHGHTVGGTNPSLVEALWAGNAVIAHRNVYNAWTAGPEQFFFSDRTSLETALTAVLTDEIAVTRARAAARRQAAERFEWTDVLLAYESELVALGGYETRSSEVARAGTVTEAA</sequence>
<name>A0ABQ4S3I4_9HYPH</name>